<name>A0A8H6J9A8_9PEZI</name>
<organism evidence="2 3">
    <name type="scientific">Colletotrichum plurivorum</name>
    <dbReference type="NCBI Taxonomy" id="2175906"/>
    <lineage>
        <taxon>Eukaryota</taxon>
        <taxon>Fungi</taxon>
        <taxon>Dikarya</taxon>
        <taxon>Ascomycota</taxon>
        <taxon>Pezizomycotina</taxon>
        <taxon>Sordariomycetes</taxon>
        <taxon>Hypocreomycetidae</taxon>
        <taxon>Glomerellales</taxon>
        <taxon>Glomerellaceae</taxon>
        <taxon>Colletotrichum</taxon>
        <taxon>Colletotrichum orchidearum species complex</taxon>
    </lineage>
</organism>
<gene>
    <name evidence="2" type="ORF">CPLU01_15682</name>
</gene>
<feature type="region of interest" description="Disordered" evidence="1">
    <location>
        <begin position="68"/>
        <end position="87"/>
    </location>
</feature>
<keyword evidence="3" id="KW-1185">Reference proteome</keyword>
<proteinExistence type="predicted"/>
<comment type="caution">
    <text evidence="2">The sequence shown here is derived from an EMBL/GenBank/DDBJ whole genome shotgun (WGS) entry which is preliminary data.</text>
</comment>
<evidence type="ECO:0000313" key="3">
    <source>
        <dbReference type="Proteomes" id="UP000654918"/>
    </source>
</evidence>
<protein>
    <submittedName>
        <fullName evidence="2">Uncharacterized protein</fullName>
    </submittedName>
</protein>
<reference evidence="2" key="1">
    <citation type="journal article" date="2020" name="Phytopathology">
        <title>Genome Sequence Resources of Colletotrichum truncatum, C. plurivorum, C. musicola, and C. sojae: Four Species Pathogenic to Soybean (Glycine max).</title>
        <authorList>
            <person name="Rogerio F."/>
            <person name="Boufleur T.R."/>
            <person name="Ciampi-Guillardi M."/>
            <person name="Sukno S.A."/>
            <person name="Thon M.R."/>
            <person name="Massola Junior N.S."/>
            <person name="Baroncelli R."/>
        </authorList>
    </citation>
    <scope>NUCLEOTIDE SEQUENCE</scope>
    <source>
        <strain evidence="2">LFN00145</strain>
    </source>
</reference>
<accession>A0A8H6J9A8</accession>
<evidence type="ECO:0000256" key="1">
    <source>
        <dbReference type="SAM" id="MobiDB-lite"/>
    </source>
</evidence>
<dbReference type="AlphaFoldDB" id="A0A8H6J9A8"/>
<dbReference type="EMBL" id="WIGO01000583">
    <property type="protein sequence ID" value="KAF6808380.1"/>
    <property type="molecule type" value="Genomic_DNA"/>
</dbReference>
<sequence length="125" mass="12351">MDVIVFDGAGNLVAATVPIVGPSLPLDTIASADPIGTVVLIAVAHPDPLEGIAVAVATAAPGAAEGIATDGSEGIATSGTSPEALAPTGSVETRIERAIHALRFGDVKSGGVYIPCPVKAGWMIR</sequence>
<evidence type="ECO:0000313" key="2">
    <source>
        <dbReference type="EMBL" id="KAF6808380.1"/>
    </source>
</evidence>
<dbReference type="Proteomes" id="UP000654918">
    <property type="component" value="Unassembled WGS sequence"/>
</dbReference>